<comment type="function">
    <text evidence="3">Catalyzes the isomerization between 2-isopropylmalate and 3-isopropylmalate, via the formation of 2-isopropylmaleate.</text>
</comment>
<gene>
    <name evidence="16" type="primary">leuC_2</name>
    <name evidence="16" type="ORF">HCU01_40160</name>
    <name evidence="17" type="ORF">SAMN05660971_01200</name>
</gene>
<dbReference type="RefSeq" id="WP_073434091.1">
    <property type="nucleotide sequence ID" value="NZ_BJXU01000187.1"/>
</dbReference>
<dbReference type="EMBL" id="FRCA01000002">
    <property type="protein sequence ID" value="SHL69628.1"/>
    <property type="molecule type" value="Genomic_DNA"/>
</dbReference>
<evidence type="ECO:0000313" key="19">
    <source>
        <dbReference type="Proteomes" id="UP000321726"/>
    </source>
</evidence>
<dbReference type="InterPro" id="IPR001030">
    <property type="entry name" value="Acoase/IPM_deHydtase_lsu_aba"/>
</dbReference>
<comment type="catalytic activity">
    <reaction evidence="1">
        <text>(2R,3S)-3-isopropylmalate = (2S)-2-isopropylmalate</text>
        <dbReference type="Rhea" id="RHEA:32287"/>
        <dbReference type="ChEBI" id="CHEBI:1178"/>
        <dbReference type="ChEBI" id="CHEBI:35121"/>
        <dbReference type="EC" id="4.2.1.33"/>
    </reaction>
</comment>
<dbReference type="InterPro" id="IPR036008">
    <property type="entry name" value="Aconitase_4Fe-4S_dom"/>
</dbReference>
<dbReference type="PROSITE" id="PS00450">
    <property type="entry name" value="ACONITASE_1"/>
    <property type="match status" value="1"/>
</dbReference>
<accession>A0A1M7CQQ7</accession>
<dbReference type="InterPro" id="IPR018136">
    <property type="entry name" value="Aconitase_4Fe-4S_BS"/>
</dbReference>
<keyword evidence="12" id="KW-0411">Iron-sulfur</keyword>
<evidence type="ECO:0000256" key="14">
    <source>
        <dbReference type="ARBA" id="ARBA00023304"/>
    </source>
</evidence>
<comment type="cofactor">
    <cofactor evidence="2">
        <name>[4Fe-4S] cluster</name>
        <dbReference type="ChEBI" id="CHEBI:49883"/>
    </cofactor>
</comment>
<dbReference type="InterPro" id="IPR033941">
    <property type="entry name" value="IPMI_cat"/>
</dbReference>
<keyword evidence="19" id="KW-1185">Reference proteome</keyword>
<keyword evidence="7" id="KW-0432">Leucine biosynthesis</keyword>
<dbReference type="Proteomes" id="UP000321726">
    <property type="component" value="Unassembled WGS sequence"/>
</dbReference>
<feature type="domain" description="Aconitase/3-isopropylmalate dehydratase large subunit alpha/beta/alpha" evidence="15">
    <location>
        <begin position="10"/>
        <end position="447"/>
    </location>
</feature>
<keyword evidence="8" id="KW-0004">4Fe-4S</keyword>
<dbReference type="SUPFAM" id="SSF53732">
    <property type="entry name" value="Aconitase iron-sulfur domain"/>
    <property type="match status" value="1"/>
</dbReference>
<dbReference type="GO" id="GO:0051539">
    <property type="term" value="F:4 iron, 4 sulfur cluster binding"/>
    <property type="evidence" value="ECO:0007669"/>
    <property type="project" value="UniProtKB-KW"/>
</dbReference>
<protein>
    <recommendedName>
        <fullName evidence="6">3-isopropylmalate dehydratase</fullName>
        <ecNumber evidence="6">4.2.1.33</ecNumber>
    </recommendedName>
</protein>
<dbReference type="Pfam" id="PF00330">
    <property type="entry name" value="Aconitase"/>
    <property type="match status" value="1"/>
</dbReference>
<comment type="pathway">
    <text evidence="4">Amino-acid biosynthesis; L-leucine biosynthesis; L-leucine from 3-methyl-2-oxobutanoate: step 2/4.</text>
</comment>
<evidence type="ECO:0000256" key="1">
    <source>
        <dbReference type="ARBA" id="ARBA00000491"/>
    </source>
</evidence>
<dbReference type="NCBIfam" id="NF004016">
    <property type="entry name" value="PRK05478.1"/>
    <property type="match status" value="1"/>
</dbReference>
<evidence type="ECO:0000313" key="18">
    <source>
        <dbReference type="Proteomes" id="UP000184123"/>
    </source>
</evidence>
<dbReference type="STRING" id="44933.SAMN05660971_01200"/>
<name>A0A1M7CQQ7_9GAMM</name>
<dbReference type="UniPathway" id="UPA00048">
    <property type="reaction ID" value="UER00071"/>
</dbReference>
<evidence type="ECO:0000256" key="11">
    <source>
        <dbReference type="ARBA" id="ARBA00023004"/>
    </source>
</evidence>
<evidence type="ECO:0000256" key="13">
    <source>
        <dbReference type="ARBA" id="ARBA00023239"/>
    </source>
</evidence>
<dbReference type="GO" id="GO:0003861">
    <property type="term" value="F:3-isopropylmalate dehydratase activity"/>
    <property type="evidence" value="ECO:0007669"/>
    <property type="project" value="UniProtKB-EC"/>
</dbReference>
<dbReference type="Proteomes" id="UP000184123">
    <property type="component" value="Unassembled WGS sequence"/>
</dbReference>
<organism evidence="17 18">
    <name type="scientific">Halomonas cupida</name>
    <dbReference type="NCBI Taxonomy" id="44933"/>
    <lineage>
        <taxon>Bacteria</taxon>
        <taxon>Pseudomonadati</taxon>
        <taxon>Pseudomonadota</taxon>
        <taxon>Gammaproteobacteria</taxon>
        <taxon>Oceanospirillales</taxon>
        <taxon>Halomonadaceae</taxon>
        <taxon>Halomonas</taxon>
    </lineage>
</organism>
<dbReference type="EMBL" id="BJXU01000187">
    <property type="protein sequence ID" value="GEN26067.1"/>
    <property type="molecule type" value="Genomic_DNA"/>
</dbReference>
<evidence type="ECO:0000256" key="6">
    <source>
        <dbReference type="ARBA" id="ARBA00011998"/>
    </source>
</evidence>
<dbReference type="GO" id="GO:0046872">
    <property type="term" value="F:metal ion binding"/>
    <property type="evidence" value="ECO:0007669"/>
    <property type="project" value="UniProtKB-KW"/>
</dbReference>
<evidence type="ECO:0000256" key="7">
    <source>
        <dbReference type="ARBA" id="ARBA00022430"/>
    </source>
</evidence>
<keyword evidence="13" id="KW-0456">Lyase</keyword>
<dbReference type="CDD" id="cd01583">
    <property type="entry name" value="IPMI"/>
    <property type="match status" value="1"/>
</dbReference>
<dbReference type="NCBIfam" id="NF009116">
    <property type="entry name" value="PRK12466.1"/>
    <property type="match status" value="1"/>
</dbReference>
<reference evidence="16 19" key="2">
    <citation type="submission" date="2019-07" db="EMBL/GenBank/DDBJ databases">
        <title>Whole genome shotgun sequence of Halomonas cupida NBRC 102219.</title>
        <authorList>
            <person name="Hosoyama A."/>
            <person name="Uohara A."/>
            <person name="Ohji S."/>
            <person name="Ichikawa N."/>
        </authorList>
    </citation>
    <scope>NUCLEOTIDE SEQUENCE [LARGE SCALE GENOMIC DNA]</scope>
    <source>
        <strain evidence="16 19">NBRC 102219</strain>
    </source>
</reference>
<dbReference type="AlphaFoldDB" id="A0A1M7CQQ7"/>
<keyword evidence="10" id="KW-0479">Metal-binding</keyword>
<dbReference type="PANTHER" id="PTHR43822:SF9">
    <property type="entry name" value="3-ISOPROPYLMALATE DEHYDRATASE"/>
    <property type="match status" value="1"/>
</dbReference>
<dbReference type="Gene3D" id="3.30.499.10">
    <property type="entry name" value="Aconitase, domain 3"/>
    <property type="match status" value="2"/>
</dbReference>
<proteinExistence type="predicted"/>
<evidence type="ECO:0000256" key="10">
    <source>
        <dbReference type="ARBA" id="ARBA00022723"/>
    </source>
</evidence>
<evidence type="ECO:0000256" key="2">
    <source>
        <dbReference type="ARBA" id="ARBA00001966"/>
    </source>
</evidence>
<evidence type="ECO:0000256" key="8">
    <source>
        <dbReference type="ARBA" id="ARBA00022485"/>
    </source>
</evidence>
<dbReference type="PROSITE" id="PS01244">
    <property type="entry name" value="ACONITASE_2"/>
    <property type="match status" value="1"/>
</dbReference>
<dbReference type="OrthoDB" id="9802769at2"/>
<dbReference type="PRINTS" id="PR00415">
    <property type="entry name" value="ACONITASE"/>
</dbReference>
<evidence type="ECO:0000256" key="3">
    <source>
        <dbReference type="ARBA" id="ARBA00002695"/>
    </source>
</evidence>
<keyword evidence="9" id="KW-0028">Amino-acid biosynthesis</keyword>
<evidence type="ECO:0000256" key="5">
    <source>
        <dbReference type="ARBA" id="ARBA00011271"/>
    </source>
</evidence>
<dbReference type="InterPro" id="IPR050067">
    <property type="entry name" value="IPM_dehydratase_rel_enz"/>
</dbReference>
<evidence type="ECO:0000256" key="4">
    <source>
        <dbReference type="ARBA" id="ARBA00004729"/>
    </source>
</evidence>
<evidence type="ECO:0000256" key="12">
    <source>
        <dbReference type="ARBA" id="ARBA00023014"/>
    </source>
</evidence>
<evidence type="ECO:0000256" key="9">
    <source>
        <dbReference type="ARBA" id="ARBA00022605"/>
    </source>
</evidence>
<keyword evidence="14" id="KW-0100">Branched-chain amino acid biosynthesis</keyword>
<dbReference type="PANTHER" id="PTHR43822">
    <property type="entry name" value="HOMOACONITASE, MITOCHONDRIAL-RELATED"/>
    <property type="match status" value="1"/>
</dbReference>
<dbReference type="EC" id="4.2.1.33" evidence="6"/>
<dbReference type="NCBIfam" id="TIGR00170">
    <property type="entry name" value="leuC"/>
    <property type="match status" value="1"/>
</dbReference>
<sequence length="460" mass="49282">MSQPALTLFDKIWRQHSVATSGDFDLLWVDRHFVHEGSFHAFDKLDSSGREIAHPELTFGIADHYVPSNLAGLEDDPEVAGMIRLLDENTSRHHLTYLGLGHEDRGIVHVAAPELGLTLPGLIIVCGDSHTTTHGAFGALAMGIGATEVAHVLATQTLWQRRPQTMRIHIQGHLREGVTAKDLALHIIHEIGTGGATNHAVEYTGPAVSTMSMDARMTLCNMTIEAGARVGMVAPDDTTFDWLRQAPHAPKGEAWKQAERYWQSLYSDPGAEYGRTVVIDACEVEPRITWGTNPEQSLPINTGVVPELDDNHPTLSYMALVPGQPLRDLPIDQVFIGSCTNSRISDLHAAATVLAGGKVKVPTLIVAGSNHVKAQAEAEGLADVFRAAGADWGESGCSMCVAMNGDSVAPGERCASTSNRNFPGRQGPGARTHLMSPAMAAAAALHGRLVDVRQVSGEPA</sequence>
<dbReference type="GO" id="GO:0009098">
    <property type="term" value="P:L-leucine biosynthetic process"/>
    <property type="evidence" value="ECO:0007669"/>
    <property type="project" value="UniProtKB-UniPathway"/>
</dbReference>
<keyword evidence="11" id="KW-0408">Iron</keyword>
<dbReference type="InterPro" id="IPR015931">
    <property type="entry name" value="Acnase/IPM_dHydase_lsu_aba_1/3"/>
</dbReference>
<evidence type="ECO:0000259" key="15">
    <source>
        <dbReference type="Pfam" id="PF00330"/>
    </source>
</evidence>
<reference evidence="17 18" key="1">
    <citation type="submission" date="2016-11" db="EMBL/GenBank/DDBJ databases">
        <authorList>
            <person name="Jaros S."/>
            <person name="Januszkiewicz K."/>
            <person name="Wedrychowicz H."/>
        </authorList>
    </citation>
    <scope>NUCLEOTIDE SEQUENCE [LARGE SCALE GENOMIC DNA]</scope>
    <source>
        <strain evidence="17 18">DSM 4740</strain>
    </source>
</reference>
<comment type="subunit">
    <text evidence="5">Heterodimer of LeuC and LeuD.</text>
</comment>
<dbReference type="InterPro" id="IPR004430">
    <property type="entry name" value="3-IsopropMal_deHydase_lsu"/>
</dbReference>
<evidence type="ECO:0000313" key="17">
    <source>
        <dbReference type="EMBL" id="SHL69628.1"/>
    </source>
</evidence>
<evidence type="ECO:0000313" key="16">
    <source>
        <dbReference type="EMBL" id="GEN26067.1"/>
    </source>
</evidence>